<evidence type="ECO:0000313" key="2">
    <source>
        <dbReference type="EMBL" id="KAK9121019.1"/>
    </source>
</evidence>
<dbReference type="Proteomes" id="UP001420932">
    <property type="component" value="Unassembled WGS sequence"/>
</dbReference>
<evidence type="ECO:0000313" key="3">
    <source>
        <dbReference type="Proteomes" id="UP001420932"/>
    </source>
</evidence>
<dbReference type="EMBL" id="JBBNAF010000008">
    <property type="protein sequence ID" value="KAK9121019.1"/>
    <property type="molecule type" value="Genomic_DNA"/>
</dbReference>
<evidence type="ECO:0000259" key="1">
    <source>
        <dbReference type="Pfam" id="PF22936"/>
    </source>
</evidence>
<protein>
    <recommendedName>
        <fullName evidence="1">Retrovirus-related Pol polyprotein from transposon TNT 1-94-like beta-barrel domain-containing protein</fullName>
    </recommendedName>
</protein>
<name>A0AAP0ISM5_9MAGN</name>
<organism evidence="2 3">
    <name type="scientific">Stephania yunnanensis</name>
    <dbReference type="NCBI Taxonomy" id="152371"/>
    <lineage>
        <taxon>Eukaryota</taxon>
        <taxon>Viridiplantae</taxon>
        <taxon>Streptophyta</taxon>
        <taxon>Embryophyta</taxon>
        <taxon>Tracheophyta</taxon>
        <taxon>Spermatophyta</taxon>
        <taxon>Magnoliopsida</taxon>
        <taxon>Ranunculales</taxon>
        <taxon>Menispermaceae</taxon>
        <taxon>Menispermoideae</taxon>
        <taxon>Cissampelideae</taxon>
        <taxon>Stephania</taxon>
    </lineage>
</organism>
<comment type="caution">
    <text evidence="2">The sequence shown here is derived from an EMBL/GenBank/DDBJ whole genome shotgun (WGS) entry which is preliminary data.</text>
</comment>
<reference evidence="2 3" key="1">
    <citation type="submission" date="2024-01" db="EMBL/GenBank/DDBJ databases">
        <title>Genome assemblies of Stephania.</title>
        <authorList>
            <person name="Yang L."/>
        </authorList>
    </citation>
    <scope>NUCLEOTIDE SEQUENCE [LARGE SCALE GENOMIC DNA]</scope>
    <source>
        <strain evidence="2">YNDBR</strain>
        <tissue evidence="2">Leaf</tissue>
    </source>
</reference>
<gene>
    <name evidence="2" type="ORF">Syun_018636</name>
</gene>
<dbReference type="Pfam" id="PF22936">
    <property type="entry name" value="Pol_BBD"/>
    <property type="match status" value="1"/>
</dbReference>
<dbReference type="InterPro" id="IPR054722">
    <property type="entry name" value="PolX-like_BBD"/>
</dbReference>
<accession>A0AAP0ISM5</accession>
<keyword evidence="3" id="KW-1185">Reference proteome</keyword>
<proteinExistence type="predicted"/>
<dbReference type="AlphaFoldDB" id="A0AAP0ISM5"/>
<feature type="domain" description="Retrovirus-related Pol polyprotein from transposon TNT 1-94-like beta-barrel" evidence="1">
    <location>
        <begin position="70"/>
        <end position="135"/>
    </location>
</feature>
<sequence>MKPYASVACKPGHIKADCKSKKVFDKKKGKKSFKATWDDSSSSSSNPNRKVRRQYFVSWHKADARKSTPWYLDSGCSRHMTGDAHQFIELKRHDGGKVTFGDNNKGRVIGLGTVGNNSLSISNVYLVDGLKHNLLKY</sequence>